<evidence type="ECO:0000256" key="3">
    <source>
        <dbReference type="ARBA" id="ARBA00022475"/>
    </source>
</evidence>
<reference evidence="15" key="1">
    <citation type="submission" date="2016-11" db="EMBL/GenBank/DDBJ databases">
        <authorList>
            <person name="Varghese N."/>
            <person name="Submissions S."/>
        </authorList>
    </citation>
    <scope>NUCLEOTIDE SEQUENCE [LARGE SCALE GENOMIC DNA]</scope>
    <source>
        <strain evidence="15">DSM 9756</strain>
    </source>
</reference>
<feature type="transmembrane region" description="Helical" evidence="12">
    <location>
        <begin position="181"/>
        <end position="200"/>
    </location>
</feature>
<proteinExistence type="inferred from homology"/>
<dbReference type="CDD" id="cd07336">
    <property type="entry name" value="M48B_HtpX_like"/>
    <property type="match status" value="1"/>
</dbReference>
<keyword evidence="7 12" id="KW-0378">Hydrolase</keyword>
<dbReference type="PANTHER" id="PTHR43221:SF1">
    <property type="entry name" value="PROTEASE HTPX"/>
    <property type="match status" value="1"/>
</dbReference>
<evidence type="ECO:0000256" key="10">
    <source>
        <dbReference type="ARBA" id="ARBA00023049"/>
    </source>
</evidence>
<keyword evidence="9 12" id="KW-1133">Transmembrane helix</keyword>
<evidence type="ECO:0000313" key="15">
    <source>
        <dbReference type="Proteomes" id="UP000184076"/>
    </source>
</evidence>
<dbReference type="InterPro" id="IPR050083">
    <property type="entry name" value="HtpX_protease"/>
</dbReference>
<dbReference type="Proteomes" id="UP000184076">
    <property type="component" value="Unassembled WGS sequence"/>
</dbReference>
<keyword evidence="15" id="KW-1185">Reference proteome</keyword>
<dbReference type="InterPro" id="IPR001915">
    <property type="entry name" value="Peptidase_M48"/>
</dbReference>
<dbReference type="GO" id="GO:0004222">
    <property type="term" value="F:metalloendopeptidase activity"/>
    <property type="evidence" value="ECO:0007669"/>
    <property type="project" value="UniProtKB-UniRule"/>
</dbReference>
<dbReference type="PANTHER" id="PTHR43221">
    <property type="entry name" value="PROTEASE HTPX"/>
    <property type="match status" value="1"/>
</dbReference>
<feature type="binding site" evidence="12">
    <location>
        <position position="209"/>
    </location>
    <ligand>
        <name>Zn(2+)</name>
        <dbReference type="ChEBI" id="CHEBI:29105"/>
        <note>catalytic</note>
    </ligand>
</feature>
<feature type="binding site" evidence="12">
    <location>
        <position position="131"/>
    </location>
    <ligand>
        <name>Zn(2+)</name>
        <dbReference type="ChEBI" id="CHEBI:29105"/>
        <note>catalytic</note>
    </ligand>
</feature>
<dbReference type="GO" id="GO:0008270">
    <property type="term" value="F:zinc ion binding"/>
    <property type="evidence" value="ECO:0007669"/>
    <property type="project" value="UniProtKB-UniRule"/>
</dbReference>
<dbReference type="EMBL" id="FQVB01000014">
    <property type="protein sequence ID" value="SHF28281.1"/>
    <property type="molecule type" value="Genomic_DNA"/>
</dbReference>
<evidence type="ECO:0000256" key="6">
    <source>
        <dbReference type="ARBA" id="ARBA00022723"/>
    </source>
</evidence>
<dbReference type="HAMAP" id="MF_00188">
    <property type="entry name" value="Pept_M48_protease_HtpX"/>
    <property type="match status" value="1"/>
</dbReference>
<keyword evidence="5 12" id="KW-0812">Transmembrane</keyword>
<comment type="subcellular location">
    <subcellularLocation>
        <location evidence="1 12">Cell membrane</location>
        <topology evidence="1 12">Multi-pass membrane protein</topology>
    </subcellularLocation>
</comment>
<evidence type="ECO:0000256" key="5">
    <source>
        <dbReference type="ARBA" id="ARBA00022692"/>
    </source>
</evidence>
<keyword evidence="11 12" id="KW-0472">Membrane</keyword>
<feature type="active site" evidence="12">
    <location>
        <position position="132"/>
    </location>
</feature>
<keyword evidence="3 12" id="KW-1003">Cell membrane</keyword>
<protein>
    <recommendedName>
        <fullName evidence="12">Protease HtpX homolog</fullName>
        <ecNumber evidence="12">3.4.24.-</ecNumber>
    </recommendedName>
</protein>
<dbReference type="STRING" id="1121391.SAMN02745206_01675"/>
<gene>
    <name evidence="12" type="primary">htpX</name>
    <name evidence="14" type="ORF">SAMN02745206_01675</name>
</gene>
<comment type="similarity">
    <text evidence="2 12">Belongs to the peptidase M48B family.</text>
</comment>
<organism evidence="14 15">
    <name type="scientific">Desulfacinum infernum DSM 9756</name>
    <dbReference type="NCBI Taxonomy" id="1121391"/>
    <lineage>
        <taxon>Bacteria</taxon>
        <taxon>Pseudomonadati</taxon>
        <taxon>Thermodesulfobacteriota</taxon>
        <taxon>Syntrophobacteria</taxon>
        <taxon>Syntrophobacterales</taxon>
        <taxon>Syntrophobacteraceae</taxon>
        <taxon>Desulfacinum</taxon>
    </lineage>
</organism>
<keyword evidence="8 12" id="KW-0862">Zinc</keyword>
<evidence type="ECO:0000256" key="12">
    <source>
        <dbReference type="HAMAP-Rule" id="MF_00188"/>
    </source>
</evidence>
<name>A0A1M5AD62_9BACT</name>
<keyword evidence="4 12" id="KW-0645">Protease</keyword>
<evidence type="ECO:0000259" key="13">
    <source>
        <dbReference type="Pfam" id="PF01435"/>
    </source>
</evidence>
<evidence type="ECO:0000256" key="8">
    <source>
        <dbReference type="ARBA" id="ARBA00022833"/>
    </source>
</evidence>
<keyword evidence="6 12" id="KW-0479">Metal-binding</keyword>
<evidence type="ECO:0000313" key="14">
    <source>
        <dbReference type="EMBL" id="SHF28281.1"/>
    </source>
</evidence>
<dbReference type="AlphaFoldDB" id="A0A1M5AD62"/>
<accession>A0A1M5AD62</accession>
<dbReference type="Pfam" id="PF01435">
    <property type="entry name" value="Peptidase_M48"/>
    <property type="match status" value="1"/>
</dbReference>
<feature type="transmembrane region" description="Helical" evidence="12">
    <location>
        <begin position="7"/>
        <end position="25"/>
    </location>
</feature>
<feature type="domain" description="Peptidase M48" evidence="13">
    <location>
        <begin position="65"/>
        <end position="282"/>
    </location>
</feature>
<evidence type="ECO:0000256" key="1">
    <source>
        <dbReference type="ARBA" id="ARBA00004651"/>
    </source>
</evidence>
<feature type="transmembrane region" description="Helical" evidence="12">
    <location>
        <begin position="141"/>
        <end position="161"/>
    </location>
</feature>
<dbReference type="GO" id="GO:0005886">
    <property type="term" value="C:plasma membrane"/>
    <property type="evidence" value="ECO:0007669"/>
    <property type="project" value="UniProtKB-SubCell"/>
</dbReference>
<dbReference type="NCBIfam" id="NF002826">
    <property type="entry name" value="PRK03001.1"/>
    <property type="match status" value="1"/>
</dbReference>
<evidence type="ECO:0000256" key="4">
    <source>
        <dbReference type="ARBA" id="ARBA00022670"/>
    </source>
</evidence>
<feature type="binding site" evidence="12">
    <location>
        <position position="135"/>
    </location>
    <ligand>
        <name>Zn(2+)</name>
        <dbReference type="ChEBI" id="CHEBI:29105"/>
        <note>catalytic</note>
    </ligand>
</feature>
<dbReference type="EC" id="3.4.24.-" evidence="12"/>
<dbReference type="Gene3D" id="3.30.2010.10">
    <property type="entry name" value="Metalloproteases ('zincins'), catalytic domain"/>
    <property type="match status" value="1"/>
</dbReference>
<evidence type="ECO:0000256" key="7">
    <source>
        <dbReference type="ARBA" id="ARBA00022801"/>
    </source>
</evidence>
<dbReference type="GO" id="GO:0006508">
    <property type="term" value="P:proteolysis"/>
    <property type="evidence" value="ECO:0007669"/>
    <property type="project" value="UniProtKB-KW"/>
</dbReference>
<sequence length="285" mass="30729">MGNRFRTTLLLAALTVLIVGIGRLLGGPQGMAIALVFAVVMNFGTYWFSDKIVLAMYRAQPVDEREAPELYNMVRELAASAGLPMPRVYIIPSETPNAFATGRNPEHAVVAVTEGLLRLLSAHEVRGVLAHELAHIKNRDILIGTIAAAMAGAVMFLADMARWTAIFGGFRGNDEEGEGAGGLFGTLVLAIVAPIAAMLIQMAISRSREYLADETGARIAGHPESLASALEKLAVASERIPMVEAKPATAHMFIVNPLSGRSLVNLFSTHPPIEERIRRLRSFAY</sequence>
<dbReference type="InterPro" id="IPR022919">
    <property type="entry name" value="Pept_M48_protease_HtpX"/>
</dbReference>
<dbReference type="RefSeq" id="WP_073038543.1">
    <property type="nucleotide sequence ID" value="NZ_FQVB01000014.1"/>
</dbReference>
<feature type="transmembrane region" description="Helical" evidence="12">
    <location>
        <begin position="31"/>
        <end position="48"/>
    </location>
</feature>
<evidence type="ECO:0000256" key="11">
    <source>
        <dbReference type="ARBA" id="ARBA00023136"/>
    </source>
</evidence>
<dbReference type="OrthoDB" id="15218at2"/>
<evidence type="ECO:0000256" key="2">
    <source>
        <dbReference type="ARBA" id="ARBA00009779"/>
    </source>
</evidence>
<comment type="cofactor">
    <cofactor evidence="12">
        <name>Zn(2+)</name>
        <dbReference type="ChEBI" id="CHEBI:29105"/>
    </cofactor>
    <text evidence="12">Binds 1 zinc ion per subunit.</text>
</comment>
<keyword evidence="14" id="KW-0346">Stress response</keyword>
<evidence type="ECO:0000256" key="9">
    <source>
        <dbReference type="ARBA" id="ARBA00022989"/>
    </source>
</evidence>
<keyword evidence="10 12" id="KW-0482">Metalloprotease</keyword>